<accession>A0A9W9ZI87</accession>
<keyword evidence="4" id="KW-0732">Signal</keyword>
<sequence>METFVMFVLLFGAAVVMGKPNVQDQAQCIDWYQSYYCNNWKNLGYCQPNNYNYNWMKVKCEKTCGLCDVLLEPKCMDIQPYQSCINWKRLHYCTEGNNYYAFMKLNCPATCNMCESPTTSTTPEPPPIRAPTNEPITTSSPSTTSGPISASTTSNPCTSGPSTKSTPFITNAPATTSQPPNVPQTTTPVGPCICMPSGPSSCQEIFNANLNK</sequence>
<feature type="compositionally biased region" description="Low complexity" evidence="3">
    <location>
        <begin position="175"/>
        <end position="185"/>
    </location>
</feature>
<dbReference type="GO" id="GO:0090729">
    <property type="term" value="F:toxin activity"/>
    <property type="evidence" value="ECO:0007669"/>
    <property type="project" value="UniProtKB-KW"/>
</dbReference>
<feature type="compositionally biased region" description="Low complexity" evidence="3">
    <location>
        <begin position="131"/>
        <end position="154"/>
    </location>
</feature>
<keyword evidence="7" id="KW-1185">Reference proteome</keyword>
<dbReference type="SMART" id="SM00254">
    <property type="entry name" value="ShKT"/>
    <property type="match status" value="2"/>
</dbReference>
<keyword evidence="1" id="KW-0800">Toxin</keyword>
<feature type="chain" id="PRO_5040876286" description="ShKT domain-containing protein" evidence="4">
    <location>
        <begin position="19"/>
        <end position="212"/>
    </location>
</feature>
<feature type="region of interest" description="Disordered" evidence="3">
    <location>
        <begin position="118"/>
        <end position="185"/>
    </location>
</feature>
<feature type="signal peptide" evidence="4">
    <location>
        <begin position="1"/>
        <end position="18"/>
    </location>
</feature>
<dbReference type="Proteomes" id="UP001163046">
    <property type="component" value="Unassembled WGS sequence"/>
</dbReference>
<feature type="domain" description="ShKT" evidence="5">
    <location>
        <begin position="75"/>
        <end position="114"/>
    </location>
</feature>
<evidence type="ECO:0000313" key="6">
    <source>
        <dbReference type="EMBL" id="KAJ7382011.1"/>
    </source>
</evidence>
<evidence type="ECO:0000259" key="5">
    <source>
        <dbReference type="PROSITE" id="PS51670"/>
    </source>
</evidence>
<feature type="compositionally biased region" description="Polar residues" evidence="3">
    <location>
        <begin position="155"/>
        <end position="174"/>
    </location>
</feature>
<protein>
    <recommendedName>
        <fullName evidence="5">ShKT domain-containing protein</fullName>
    </recommendedName>
</protein>
<evidence type="ECO:0000256" key="1">
    <source>
        <dbReference type="ARBA" id="ARBA00022656"/>
    </source>
</evidence>
<comment type="caution">
    <text evidence="6">The sequence shown here is derived from an EMBL/GenBank/DDBJ whole genome shotgun (WGS) entry which is preliminary data.</text>
</comment>
<comment type="caution">
    <text evidence="2">Lacks conserved residue(s) required for the propagation of feature annotation.</text>
</comment>
<evidence type="ECO:0000313" key="7">
    <source>
        <dbReference type="Proteomes" id="UP001163046"/>
    </source>
</evidence>
<dbReference type="AlphaFoldDB" id="A0A9W9ZI87"/>
<dbReference type="Pfam" id="PF01549">
    <property type="entry name" value="ShK"/>
    <property type="match status" value="2"/>
</dbReference>
<organism evidence="6 7">
    <name type="scientific">Desmophyllum pertusum</name>
    <dbReference type="NCBI Taxonomy" id="174260"/>
    <lineage>
        <taxon>Eukaryota</taxon>
        <taxon>Metazoa</taxon>
        <taxon>Cnidaria</taxon>
        <taxon>Anthozoa</taxon>
        <taxon>Hexacorallia</taxon>
        <taxon>Scleractinia</taxon>
        <taxon>Caryophylliina</taxon>
        <taxon>Caryophylliidae</taxon>
        <taxon>Desmophyllum</taxon>
    </lineage>
</organism>
<feature type="domain" description="ShKT" evidence="5">
    <location>
        <begin position="28"/>
        <end position="67"/>
    </location>
</feature>
<name>A0A9W9ZI87_9CNID</name>
<evidence type="ECO:0000256" key="3">
    <source>
        <dbReference type="SAM" id="MobiDB-lite"/>
    </source>
</evidence>
<evidence type="ECO:0000256" key="2">
    <source>
        <dbReference type="PROSITE-ProRule" id="PRU01005"/>
    </source>
</evidence>
<reference evidence="6" key="1">
    <citation type="submission" date="2023-01" db="EMBL/GenBank/DDBJ databases">
        <title>Genome assembly of the deep-sea coral Lophelia pertusa.</title>
        <authorList>
            <person name="Herrera S."/>
            <person name="Cordes E."/>
        </authorList>
    </citation>
    <scope>NUCLEOTIDE SEQUENCE</scope>
    <source>
        <strain evidence="6">USNM1676648</strain>
        <tissue evidence="6">Polyp</tissue>
    </source>
</reference>
<dbReference type="InterPro" id="IPR003582">
    <property type="entry name" value="ShKT_dom"/>
</dbReference>
<dbReference type="EMBL" id="MU825948">
    <property type="protein sequence ID" value="KAJ7382011.1"/>
    <property type="molecule type" value="Genomic_DNA"/>
</dbReference>
<proteinExistence type="predicted"/>
<dbReference type="Gene3D" id="1.10.10.1940">
    <property type="match status" value="2"/>
</dbReference>
<gene>
    <name evidence="6" type="ORF">OS493_037713</name>
</gene>
<evidence type="ECO:0000256" key="4">
    <source>
        <dbReference type="SAM" id="SignalP"/>
    </source>
</evidence>
<dbReference type="PROSITE" id="PS51670">
    <property type="entry name" value="SHKT"/>
    <property type="match status" value="2"/>
</dbReference>